<comment type="caution">
    <text evidence="1">The sequence shown here is derived from an EMBL/GenBank/DDBJ whole genome shotgun (WGS) entry which is preliminary data.</text>
</comment>
<dbReference type="EMBL" id="PKUN01000030">
    <property type="protein sequence ID" value="PLX59897.1"/>
    <property type="molecule type" value="Genomic_DNA"/>
</dbReference>
<evidence type="ECO:0000313" key="1">
    <source>
        <dbReference type="EMBL" id="PLX59897.1"/>
    </source>
</evidence>
<dbReference type="AlphaFoldDB" id="A0A2N6CS27"/>
<reference evidence="1 2" key="1">
    <citation type="submission" date="2017-11" db="EMBL/GenBank/DDBJ databases">
        <title>Genome-resolved metagenomics identifies genetic mobility, metabolic interactions, and unexpected diversity in perchlorate-reducing communities.</title>
        <authorList>
            <person name="Barnum T.P."/>
            <person name="Figueroa I.A."/>
            <person name="Carlstrom C.I."/>
            <person name="Lucas L.N."/>
            <person name="Engelbrektson A.L."/>
            <person name="Coates J.D."/>
        </authorList>
    </citation>
    <scope>NUCLEOTIDE SEQUENCE [LARGE SCALE GENOMIC DNA]</scope>
    <source>
        <strain evidence="1">BM301</strain>
    </source>
</reference>
<organism evidence="1 2">
    <name type="scientific">Sedimenticola selenatireducens</name>
    <dbReference type="NCBI Taxonomy" id="191960"/>
    <lineage>
        <taxon>Bacteria</taxon>
        <taxon>Pseudomonadati</taxon>
        <taxon>Pseudomonadota</taxon>
        <taxon>Gammaproteobacteria</taxon>
        <taxon>Chromatiales</taxon>
        <taxon>Sedimenticolaceae</taxon>
        <taxon>Sedimenticola</taxon>
    </lineage>
</organism>
<dbReference type="STRING" id="1111735.GCA_000428045_03213"/>
<accession>A0A2N6CS27</accession>
<gene>
    <name evidence="1" type="ORF">C0630_18525</name>
</gene>
<sequence length="84" mass="8718">MLATASTTAMGTTQSYQSIPAGNGLPVITSHLQESAVIAKSKAVTRLPFCTPGFSCNAPVNQAARVSRYEALKFALLMGTGASR</sequence>
<evidence type="ECO:0000313" key="2">
    <source>
        <dbReference type="Proteomes" id="UP000235015"/>
    </source>
</evidence>
<name>A0A2N6CS27_9GAMM</name>
<proteinExistence type="predicted"/>
<protein>
    <submittedName>
        <fullName evidence="1">Uncharacterized protein</fullName>
    </submittedName>
</protein>
<dbReference type="Proteomes" id="UP000235015">
    <property type="component" value="Unassembled WGS sequence"/>
</dbReference>